<dbReference type="RefSeq" id="WP_034638461.1">
    <property type="nucleotide sequence ID" value="NZ_CBCSJC010000015.1"/>
</dbReference>
<dbReference type="eggNOG" id="ENOG5030DPX">
    <property type="taxonomic scope" value="Bacteria"/>
</dbReference>
<keyword evidence="3" id="KW-1185">Reference proteome</keyword>
<name>A0A073JZL4_9BACI</name>
<accession>A0A073JZL4</accession>
<comment type="caution">
    <text evidence="2">The sequence shown here is derived from an EMBL/GenBank/DDBJ whole genome shotgun (WGS) entry which is preliminary data.</text>
</comment>
<dbReference type="SUPFAM" id="SSF56601">
    <property type="entry name" value="beta-lactamase/transpeptidase-like"/>
    <property type="match status" value="1"/>
</dbReference>
<dbReference type="AlphaFoldDB" id="A0A073JZL4"/>
<dbReference type="Gene3D" id="3.40.710.10">
    <property type="entry name" value="DD-peptidase/beta-lactamase superfamily"/>
    <property type="match status" value="1"/>
</dbReference>
<dbReference type="Pfam" id="PF13354">
    <property type="entry name" value="Beta-lactamase2"/>
    <property type="match status" value="1"/>
</dbReference>
<sequence length="219" mass="24915">MKINVTDVQQLVPSSVKLGFYLYDTNTKESLCINENETFPLASVAKWIASSIAFQAGIVVEPVVIEEAIYKHSTEAYLSILEKMSSQEINKELQQRGLELVIHKDNTSITNNYGTPASIFQLMHSLYESMDKSNLIFQALKQQEDFDGFRFSGPYEWLHMTGGLAGVCNDVGYLYIEDRVLLCIGLLQTNDTHIEWQTLERILQHIGALIVKKYTEERV</sequence>
<protein>
    <recommendedName>
        <fullName evidence="1">Beta-lactamase class A catalytic domain-containing protein</fullName>
    </recommendedName>
</protein>
<organism evidence="2 3">
    <name type="scientific">Bacillus manliponensis</name>
    <dbReference type="NCBI Taxonomy" id="574376"/>
    <lineage>
        <taxon>Bacteria</taxon>
        <taxon>Bacillati</taxon>
        <taxon>Bacillota</taxon>
        <taxon>Bacilli</taxon>
        <taxon>Bacillales</taxon>
        <taxon>Bacillaceae</taxon>
        <taxon>Bacillus</taxon>
        <taxon>Bacillus cereus group</taxon>
    </lineage>
</organism>
<evidence type="ECO:0000313" key="3">
    <source>
        <dbReference type="Proteomes" id="UP000027822"/>
    </source>
</evidence>
<dbReference type="GO" id="GO:0008800">
    <property type="term" value="F:beta-lactamase activity"/>
    <property type="evidence" value="ECO:0007669"/>
    <property type="project" value="InterPro"/>
</dbReference>
<feature type="domain" description="Beta-lactamase class A catalytic" evidence="1">
    <location>
        <begin position="79"/>
        <end position="184"/>
    </location>
</feature>
<gene>
    <name evidence="2" type="ORF">BAMA_20515</name>
</gene>
<dbReference type="EMBL" id="JOTN01000006">
    <property type="protein sequence ID" value="KEK19647.1"/>
    <property type="molecule type" value="Genomic_DNA"/>
</dbReference>
<evidence type="ECO:0000313" key="2">
    <source>
        <dbReference type="EMBL" id="KEK19647.1"/>
    </source>
</evidence>
<dbReference type="STRING" id="574376.BAMA_20515"/>
<dbReference type="OrthoDB" id="2823693at2"/>
<evidence type="ECO:0000259" key="1">
    <source>
        <dbReference type="Pfam" id="PF13354"/>
    </source>
</evidence>
<proteinExistence type="predicted"/>
<dbReference type="InterPro" id="IPR012338">
    <property type="entry name" value="Beta-lactam/transpept-like"/>
</dbReference>
<reference evidence="2 3" key="1">
    <citation type="submission" date="2014-06" db="EMBL/GenBank/DDBJ databases">
        <title>Draft genome sequence of Bacillus manliponensis JCM 15802 (MCCC 1A00708).</title>
        <authorList>
            <person name="Lai Q."/>
            <person name="Liu Y."/>
            <person name="Shao Z."/>
        </authorList>
    </citation>
    <scope>NUCLEOTIDE SEQUENCE [LARGE SCALE GENOMIC DNA]</scope>
    <source>
        <strain evidence="2 3">JCM 15802</strain>
    </source>
</reference>
<dbReference type="Proteomes" id="UP000027822">
    <property type="component" value="Unassembled WGS sequence"/>
</dbReference>
<dbReference type="InterPro" id="IPR045155">
    <property type="entry name" value="Beta-lactam_cat"/>
</dbReference>
<dbReference type="GO" id="GO:0030655">
    <property type="term" value="P:beta-lactam antibiotic catabolic process"/>
    <property type="evidence" value="ECO:0007669"/>
    <property type="project" value="InterPro"/>
</dbReference>